<dbReference type="InterPro" id="IPR006379">
    <property type="entry name" value="HAD-SF_hydro_IIB"/>
</dbReference>
<dbReference type="NCBIfam" id="TIGR00099">
    <property type="entry name" value="Cof-subfamily"/>
    <property type="match status" value="1"/>
</dbReference>
<dbReference type="SFLD" id="SFLDG01140">
    <property type="entry name" value="C2.B:_Phosphomannomutase_and_P"/>
    <property type="match status" value="1"/>
</dbReference>
<comment type="caution">
    <text evidence="1">The sequence shown here is derived from an EMBL/GenBank/DDBJ whole genome shotgun (WGS) entry which is preliminary data.</text>
</comment>
<gene>
    <name evidence="1" type="ORF">IAA63_04050</name>
</gene>
<dbReference type="SFLD" id="SFLDS00003">
    <property type="entry name" value="Haloacid_Dehalogenase"/>
    <property type="match status" value="1"/>
</dbReference>
<evidence type="ECO:0000313" key="1">
    <source>
        <dbReference type="EMBL" id="HIV12298.1"/>
    </source>
</evidence>
<evidence type="ECO:0000313" key="2">
    <source>
        <dbReference type="Proteomes" id="UP000886723"/>
    </source>
</evidence>
<dbReference type="PROSITE" id="PS01229">
    <property type="entry name" value="COF_2"/>
    <property type="match status" value="1"/>
</dbReference>
<reference evidence="1" key="1">
    <citation type="submission" date="2020-10" db="EMBL/GenBank/DDBJ databases">
        <authorList>
            <person name="Gilroy R."/>
        </authorList>
    </citation>
    <scope>NUCLEOTIDE SEQUENCE</scope>
    <source>
        <strain evidence="1">ChiBcec2-4451</strain>
    </source>
</reference>
<name>A0A9D1T6B8_9FIRM</name>
<dbReference type="PANTHER" id="PTHR10000">
    <property type="entry name" value="PHOSPHOSERINE PHOSPHATASE"/>
    <property type="match status" value="1"/>
</dbReference>
<dbReference type="InterPro" id="IPR000150">
    <property type="entry name" value="Cof"/>
</dbReference>
<organism evidence="1 2">
    <name type="scientific">Candidatus Pullilachnospira stercoravium</name>
    <dbReference type="NCBI Taxonomy" id="2840913"/>
    <lineage>
        <taxon>Bacteria</taxon>
        <taxon>Bacillati</taxon>
        <taxon>Bacillota</taxon>
        <taxon>Clostridia</taxon>
        <taxon>Lachnospirales</taxon>
        <taxon>Lachnospiraceae</taxon>
        <taxon>Lachnospiraceae incertae sedis</taxon>
        <taxon>Candidatus Pullilachnospira</taxon>
    </lineage>
</organism>
<keyword evidence="1" id="KW-0378">Hydrolase</keyword>
<dbReference type="PANTHER" id="PTHR10000:SF8">
    <property type="entry name" value="HAD SUPERFAMILY HYDROLASE-LIKE, TYPE 3"/>
    <property type="match status" value="1"/>
</dbReference>
<protein>
    <submittedName>
        <fullName evidence="1">Cof-type HAD-IIB family hydrolase</fullName>
    </submittedName>
</protein>
<dbReference type="NCBIfam" id="TIGR01484">
    <property type="entry name" value="HAD-SF-IIB"/>
    <property type="match status" value="1"/>
</dbReference>
<dbReference type="EMBL" id="DVON01000085">
    <property type="protein sequence ID" value="HIV12298.1"/>
    <property type="molecule type" value="Genomic_DNA"/>
</dbReference>
<dbReference type="GO" id="GO:0005829">
    <property type="term" value="C:cytosol"/>
    <property type="evidence" value="ECO:0007669"/>
    <property type="project" value="TreeGrafter"/>
</dbReference>
<dbReference type="Gene3D" id="3.40.50.1000">
    <property type="entry name" value="HAD superfamily/HAD-like"/>
    <property type="match status" value="1"/>
</dbReference>
<proteinExistence type="predicted"/>
<reference evidence="1" key="2">
    <citation type="journal article" date="2021" name="PeerJ">
        <title>Extensive microbial diversity within the chicken gut microbiome revealed by metagenomics and culture.</title>
        <authorList>
            <person name="Gilroy R."/>
            <person name="Ravi A."/>
            <person name="Getino M."/>
            <person name="Pursley I."/>
            <person name="Horton D.L."/>
            <person name="Alikhan N.F."/>
            <person name="Baker D."/>
            <person name="Gharbi K."/>
            <person name="Hall N."/>
            <person name="Watson M."/>
            <person name="Adriaenssens E.M."/>
            <person name="Foster-Nyarko E."/>
            <person name="Jarju S."/>
            <person name="Secka A."/>
            <person name="Antonio M."/>
            <person name="Oren A."/>
            <person name="Chaudhuri R.R."/>
            <person name="La Ragione R."/>
            <person name="Hildebrand F."/>
            <person name="Pallen M.J."/>
        </authorList>
    </citation>
    <scope>NUCLEOTIDE SEQUENCE</scope>
    <source>
        <strain evidence="1">ChiBcec2-4451</strain>
    </source>
</reference>
<sequence length="293" mass="33308">MNRTEEGKRPDIRMIGLDLDGTVFNNEKEITEHTRQVLAETIRRGVTVLPATGRPQEGLPGQFLAIPGVRYALTSNGARILDLKDGSVVYEQPISWDVALDAVAQMEQYEGCNWEVYHDGKIYVDKDTYHFIRHRDMAAALWDYIRRSRIFFPDLKETIRREKWKIEKLHMMFSDTENRDEKLLSLREKFPELSVSCATSFNMEIVSAKAGKGNGLLELGKLLGISREQIMACGDAANDWDMLKKVGFPVAMGNADDETKKLAAYVTRTNEEDGVAWAIEKFVLNQEKGKESL</sequence>
<dbReference type="Pfam" id="PF08282">
    <property type="entry name" value="Hydrolase_3"/>
    <property type="match status" value="1"/>
</dbReference>
<dbReference type="GO" id="GO:0000287">
    <property type="term" value="F:magnesium ion binding"/>
    <property type="evidence" value="ECO:0007669"/>
    <property type="project" value="TreeGrafter"/>
</dbReference>
<dbReference type="Proteomes" id="UP000886723">
    <property type="component" value="Unassembled WGS sequence"/>
</dbReference>
<dbReference type="InterPro" id="IPR036412">
    <property type="entry name" value="HAD-like_sf"/>
</dbReference>
<accession>A0A9D1T6B8</accession>
<dbReference type="GO" id="GO:0016791">
    <property type="term" value="F:phosphatase activity"/>
    <property type="evidence" value="ECO:0007669"/>
    <property type="project" value="TreeGrafter"/>
</dbReference>
<dbReference type="AlphaFoldDB" id="A0A9D1T6B8"/>
<dbReference type="Gene3D" id="3.30.1240.10">
    <property type="match status" value="1"/>
</dbReference>
<dbReference type="SUPFAM" id="SSF56784">
    <property type="entry name" value="HAD-like"/>
    <property type="match status" value="1"/>
</dbReference>
<dbReference type="InterPro" id="IPR023214">
    <property type="entry name" value="HAD_sf"/>
</dbReference>